<evidence type="ECO:0000313" key="1">
    <source>
        <dbReference type="EMBL" id="GKX65855.1"/>
    </source>
</evidence>
<keyword evidence="2" id="KW-1185">Reference proteome</keyword>
<dbReference type="EMBL" id="BROD01000001">
    <property type="protein sequence ID" value="GKX65855.1"/>
    <property type="molecule type" value="Genomic_DNA"/>
</dbReference>
<gene>
    <name evidence="1" type="ORF">rsdtw13_11130</name>
</gene>
<proteinExistence type="predicted"/>
<name>A0ACB5R9Y8_9CLOT</name>
<accession>A0ACB5R9Y8</accession>
<comment type="caution">
    <text evidence="1">The sequence shown here is derived from an EMBL/GenBank/DDBJ whole genome shotgun (WGS) entry which is preliminary data.</text>
</comment>
<reference evidence="1" key="1">
    <citation type="journal article" date="2025" name="Int. J. Syst. Evol. Microbiol.">
        <title>Inconstantimicrobium mannanitabidum sp. nov., a novel member of the family Clostridiaceae isolated from anoxic soil under the treatment of reductive soil disinfestation.</title>
        <authorList>
            <person name="Ueki A."/>
            <person name="Tonouchi A."/>
            <person name="Honma S."/>
            <person name="Kaku N."/>
            <person name="Ueki K."/>
        </authorList>
    </citation>
    <scope>NUCLEOTIDE SEQUENCE</scope>
    <source>
        <strain evidence="1">TW13</strain>
    </source>
</reference>
<sequence>MNGGETLRYIRTTLGLKQKDIRDEGLRDISGIENGVVQMSSKIAIALEKKLNEVIKEKHLDGILDFEVNSLVFKKGLDIDFEECFKQMSRDYKIDRFLELTQDQYEFSNVKRAIEILKRDYEKNLNSISRLAYKIIQSSNDDNCIIYAYTQLITISCYKQDYKNAVTIFDIIKDNVSCCSDTEMRDDIYVNISIACCHIGDYITAEKLINDVKYTTRYREYVDNILFLINSNLNRLDKALEYCYKMLSYTINDDTSLTNKFNICYVASLKGDIDLFKKYFNLIDADRHYSLYTREQFLKCIIESCATFNISDIDILSKIFKIGKRLDSECISENIEYFKSNCNLIYKIILNRDINIDSSVYVFICKNSDMNFKEKEKLITLCDDI</sequence>
<dbReference type="Proteomes" id="UP001058074">
    <property type="component" value="Unassembled WGS sequence"/>
</dbReference>
<protein>
    <submittedName>
        <fullName evidence="1">Uncharacterized protein</fullName>
    </submittedName>
</protein>
<organism evidence="1 2">
    <name type="scientific">Inconstantimicrobium mannanitabidum</name>
    <dbReference type="NCBI Taxonomy" id="1604901"/>
    <lineage>
        <taxon>Bacteria</taxon>
        <taxon>Bacillati</taxon>
        <taxon>Bacillota</taxon>
        <taxon>Clostridia</taxon>
        <taxon>Eubacteriales</taxon>
        <taxon>Clostridiaceae</taxon>
        <taxon>Inconstantimicrobium</taxon>
    </lineage>
</organism>
<evidence type="ECO:0000313" key="2">
    <source>
        <dbReference type="Proteomes" id="UP001058074"/>
    </source>
</evidence>